<dbReference type="EMBL" id="JAVDTX010000004">
    <property type="protein sequence ID" value="MDR6845183.1"/>
    <property type="molecule type" value="Genomic_DNA"/>
</dbReference>
<comment type="caution">
    <text evidence="2">The sequence shown here is derived from an EMBL/GenBank/DDBJ whole genome shotgun (WGS) entry which is preliminary data.</text>
</comment>
<name>A0ABU1S2E2_9FLAO</name>
<dbReference type="RefSeq" id="WP_310006242.1">
    <property type="nucleotide sequence ID" value="NZ_JAVDTX010000004.1"/>
</dbReference>
<keyword evidence="3" id="KW-1185">Reference proteome</keyword>
<keyword evidence="1" id="KW-0812">Transmembrane</keyword>
<protein>
    <submittedName>
        <fullName evidence="2">Uncharacterized protein</fullName>
    </submittedName>
</protein>
<feature type="transmembrane region" description="Helical" evidence="1">
    <location>
        <begin position="7"/>
        <end position="27"/>
    </location>
</feature>
<gene>
    <name evidence="2" type="ORF">J2W95_001890</name>
</gene>
<evidence type="ECO:0000313" key="2">
    <source>
        <dbReference type="EMBL" id="MDR6845183.1"/>
    </source>
</evidence>
<evidence type="ECO:0000256" key="1">
    <source>
        <dbReference type="SAM" id="Phobius"/>
    </source>
</evidence>
<reference evidence="2 3" key="1">
    <citation type="submission" date="2023-07" db="EMBL/GenBank/DDBJ databases">
        <title>Sorghum-associated microbial communities from plants grown in Nebraska, USA.</title>
        <authorList>
            <person name="Schachtman D."/>
        </authorList>
    </citation>
    <scope>NUCLEOTIDE SEQUENCE [LARGE SCALE GENOMIC DNA]</scope>
    <source>
        <strain evidence="2 3">BE124</strain>
    </source>
</reference>
<keyword evidence="1" id="KW-1133">Transmembrane helix</keyword>
<dbReference type="Proteomes" id="UP001261871">
    <property type="component" value="Unassembled WGS sequence"/>
</dbReference>
<organism evidence="2 3">
    <name type="scientific">Flavobacterium granuli</name>
    <dbReference type="NCBI Taxonomy" id="280093"/>
    <lineage>
        <taxon>Bacteria</taxon>
        <taxon>Pseudomonadati</taxon>
        <taxon>Bacteroidota</taxon>
        <taxon>Flavobacteriia</taxon>
        <taxon>Flavobacteriales</taxon>
        <taxon>Flavobacteriaceae</taxon>
        <taxon>Flavobacterium</taxon>
    </lineage>
</organism>
<accession>A0ABU1S2E2</accession>
<keyword evidence="1" id="KW-0472">Membrane</keyword>
<proteinExistence type="predicted"/>
<sequence>MKSPKSYPFRITILLIAIGSMVFLYWYGYHKAFEEKYIPKNADAIAMVDVKNIRNYFVFSCLKNPSEWKWDNTESEFINRFEFSNFGIKPTDYLAFFHIENQPISQWFLSAKIETETTFEKALNKAQFRKDTVQNGMNFYYSNSLNLCIIKYSNQILVSNISEKQKHIAIKVADDLFLKKLFLDAKKTEKTINTNNAVTFWVKKNGLLKEDGILNLKLEDSEITVDGQLQFKSKYKKESQFLQNPNALLSLGFDFEMIRNQDFLKHHSDKINKMIGFDLDSILAQNPSKTELFLNEIVEKKDSAISYDYDDDFNPIKKVIVHTSREPSFYFSMQTTNSKKVYDFLKAKNVIDNHQVFVNFPLAQTKTSIRNNALVLEANSLKNWVSQSSAPKIGYFRMQFNKLQPKDWRFIIAKNKNFSFLKHFETFEIDLSKENKASRFKACLKINTEKSLISIVK</sequence>
<evidence type="ECO:0000313" key="3">
    <source>
        <dbReference type="Proteomes" id="UP001261871"/>
    </source>
</evidence>